<dbReference type="AlphaFoldDB" id="A0A8H3BH10"/>
<organism evidence="2 3">
    <name type="scientific">Rhizoctonia solani</name>
    <dbReference type="NCBI Taxonomy" id="456999"/>
    <lineage>
        <taxon>Eukaryota</taxon>
        <taxon>Fungi</taxon>
        <taxon>Dikarya</taxon>
        <taxon>Basidiomycota</taxon>
        <taxon>Agaricomycotina</taxon>
        <taxon>Agaricomycetes</taxon>
        <taxon>Cantharellales</taxon>
        <taxon>Ceratobasidiaceae</taxon>
        <taxon>Rhizoctonia</taxon>
    </lineage>
</organism>
<dbReference type="PANTHER" id="PTHR40370:SF1">
    <property type="entry name" value="DUF3074 DOMAIN-CONTAINING PROTEIN"/>
    <property type="match status" value="1"/>
</dbReference>
<dbReference type="InterPro" id="IPR023393">
    <property type="entry name" value="START-like_dom_sf"/>
</dbReference>
<comment type="caution">
    <text evidence="2">The sequence shown here is derived from an EMBL/GenBank/DDBJ whole genome shotgun (WGS) entry which is preliminary data.</text>
</comment>
<dbReference type="Proteomes" id="UP000663841">
    <property type="component" value="Unassembled WGS sequence"/>
</dbReference>
<sequence>MSSLLTLEPASLQDIELPDIQAVLAEAKALIQDIPNWDEGKAYHETRTHKKPMAGPAWHSRTSVHESKDGTFEEFWNCLGVNHSLNEKDYVPEVRSAQKLASLESFEAWTMGYKFTPPVWDRTFTILIACILEDSASRQGFVISLPLDVSTDQALAAHEPRGVRGRYVSVERVKEIDGKVEWTMATRSAPGGLIPSFLSESAMPSKICEDVPHVVEWIKAKRVSSG</sequence>
<accession>A0A8H3BH10</accession>
<dbReference type="InterPro" id="IPR024500">
    <property type="entry name" value="DUF3074"/>
</dbReference>
<protein>
    <recommendedName>
        <fullName evidence="1">DUF3074 domain-containing protein</fullName>
    </recommendedName>
</protein>
<feature type="domain" description="DUF3074" evidence="1">
    <location>
        <begin position="58"/>
        <end position="218"/>
    </location>
</feature>
<dbReference type="SUPFAM" id="SSF55961">
    <property type="entry name" value="Bet v1-like"/>
    <property type="match status" value="1"/>
</dbReference>
<gene>
    <name evidence="2" type="ORF">RDB_LOCUS139710</name>
</gene>
<reference evidence="2" key="1">
    <citation type="submission" date="2021-01" db="EMBL/GenBank/DDBJ databases">
        <authorList>
            <person name="Kaushik A."/>
        </authorList>
    </citation>
    <scope>NUCLEOTIDE SEQUENCE</scope>
    <source>
        <strain evidence="2">AG3-T5</strain>
    </source>
</reference>
<dbReference type="Gene3D" id="3.30.530.20">
    <property type="match status" value="1"/>
</dbReference>
<dbReference type="Pfam" id="PF11274">
    <property type="entry name" value="DUF3074"/>
    <property type="match status" value="1"/>
</dbReference>
<proteinExistence type="predicted"/>
<evidence type="ECO:0000259" key="1">
    <source>
        <dbReference type="Pfam" id="PF11274"/>
    </source>
</evidence>
<name>A0A8H3BH10_9AGAM</name>
<evidence type="ECO:0000313" key="2">
    <source>
        <dbReference type="EMBL" id="CAE6456535.1"/>
    </source>
</evidence>
<dbReference type="EMBL" id="CAJMWW010000192">
    <property type="protein sequence ID" value="CAE6456535.1"/>
    <property type="molecule type" value="Genomic_DNA"/>
</dbReference>
<dbReference type="PANTHER" id="PTHR40370">
    <property type="entry name" value="EXPRESSED PROTEIN"/>
    <property type="match status" value="1"/>
</dbReference>
<evidence type="ECO:0000313" key="3">
    <source>
        <dbReference type="Proteomes" id="UP000663841"/>
    </source>
</evidence>